<dbReference type="InterPro" id="IPR043502">
    <property type="entry name" value="DNA/RNA_pol_sf"/>
</dbReference>
<gene>
    <name evidence="7" type="ORF">LAZ67_10001803</name>
</gene>
<keyword evidence="2" id="KW-0347">Helicase</keyword>
<keyword evidence="2" id="KW-0227">DNA damage</keyword>
<evidence type="ECO:0000313" key="7">
    <source>
        <dbReference type="EMBL" id="UYV73093.1"/>
    </source>
</evidence>
<dbReference type="Pfam" id="PF03564">
    <property type="entry name" value="DUF1759"/>
    <property type="match status" value="2"/>
</dbReference>
<dbReference type="EC" id="5.6.2.3" evidence="2"/>
<evidence type="ECO:0000259" key="5">
    <source>
        <dbReference type="PROSITE" id="PS50158"/>
    </source>
</evidence>
<dbReference type="Pfam" id="PF14214">
    <property type="entry name" value="Helitron_like_N"/>
    <property type="match status" value="1"/>
</dbReference>
<keyword evidence="8" id="KW-1185">Reference proteome</keyword>
<dbReference type="InterPro" id="IPR010285">
    <property type="entry name" value="DNA_helicase_pif1-like_DEAD"/>
</dbReference>
<dbReference type="Gene3D" id="1.10.340.70">
    <property type="match status" value="2"/>
</dbReference>
<dbReference type="InterPro" id="IPR036397">
    <property type="entry name" value="RNaseH_sf"/>
</dbReference>
<evidence type="ECO:0000256" key="4">
    <source>
        <dbReference type="SAM" id="MobiDB-lite"/>
    </source>
</evidence>
<proteinExistence type="inferred from homology"/>
<protein>
    <recommendedName>
        <fullName evidence="2">ATP-dependent DNA helicase</fullName>
        <ecNumber evidence="2">5.6.2.3</ecNumber>
    </recommendedName>
</protein>
<evidence type="ECO:0000256" key="3">
    <source>
        <dbReference type="SAM" id="Coils"/>
    </source>
</evidence>
<dbReference type="Pfam" id="PF05380">
    <property type="entry name" value="Peptidase_A17"/>
    <property type="match status" value="2"/>
</dbReference>
<comment type="similarity">
    <text evidence="2">Belongs to the helicase family.</text>
</comment>
<feature type="non-terminal residue" evidence="7">
    <location>
        <position position="1"/>
    </location>
</feature>
<dbReference type="Pfam" id="PF05970">
    <property type="entry name" value="PIF1"/>
    <property type="match status" value="1"/>
</dbReference>
<feature type="compositionally biased region" description="Basic and acidic residues" evidence="4">
    <location>
        <begin position="2855"/>
        <end position="2869"/>
    </location>
</feature>
<accession>A0ABY6KZH3</accession>
<dbReference type="Pfam" id="PF21530">
    <property type="entry name" value="Pif1_2B_dom"/>
    <property type="match status" value="1"/>
</dbReference>
<dbReference type="PANTHER" id="PTHR47331">
    <property type="entry name" value="PHD-TYPE DOMAIN-CONTAINING PROTEIN"/>
    <property type="match status" value="1"/>
</dbReference>
<keyword evidence="2" id="KW-0547">Nucleotide-binding</keyword>
<keyword evidence="2" id="KW-0234">DNA repair</keyword>
<dbReference type="InterPro" id="IPR043128">
    <property type="entry name" value="Rev_trsase/Diguanyl_cyclase"/>
</dbReference>
<dbReference type="InterPro" id="IPR008042">
    <property type="entry name" value="Retrotrans_Pao"/>
</dbReference>
<dbReference type="PANTHER" id="PTHR47331:SF1">
    <property type="entry name" value="GAG-LIKE PROTEIN"/>
    <property type="match status" value="1"/>
</dbReference>
<keyword evidence="1" id="KW-0479">Metal-binding</keyword>
<keyword evidence="1" id="KW-0863">Zinc-finger</keyword>
<feature type="domain" description="CCHC-type" evidence="5">
    <location>
        <begin position="3993"/>
        <end position="4008"/>
    </location>
</feature>
<dbReference type="Pfam" id="PF17921">
    <property type="entry name" value="Integrase_H2C2"/>
    <property type="match status" value="3"/>
</dbReference>
<feature type="region of interest" description="Disordered" evidence="4">
    <location>
        <begin position="2503"/>
        <end position="2528"/>
    </location>
</feature>
<feature type="coiled-coil region" evidence="3">
    <location>
        <begin position="3834"/>
        <end position="3861"/>
    </location>
</feature>
<keyword evidence="1" id="KW-0862">Zinc</keyword>
<evidence type="ECO:0000313" key="8">
    <source>
        <dbReference type="Proteomes" id="UP001235939"/>
    </source>
</evidence>
<feature type="domain" description="Integrase catalytic" evidence="6">
    <location>
        <begin position="5003"/>
        <end position="5195"/>
    </location>
</feature>
<dbReference type="Gene3D" id="2.40.70.10">
    <property type="entry name" value="Acid Proteases"/>
    <property type="match status" value="1"/>
</dbReference>
<dbReference type="SUPFAM" id="SSF52540">
    <property type="entry name" value="P-loop containing nucleoside triphosphate hydrolases"/>
    <property type="match status" value="2"/>
</dbReference>
<evidence type="ECO:0000256" key="2">
    <source>
        <dbReference type="RuleBase" id="RU363044"/>
    </source>
</evidence>
<dbReference type="Gene3D" id="3.30.420.10">
    <property type="entry name" value="Ribonuclease H-like superfamily/Ribonuclease H"/>
    <property type="match status" value="3"/>
</dbReference>
<dbReference type="InterPro" id="IPR001584">
    <property type="entry name" value="Integrase_cat-core"/>
</dbReference>
<feature type="region of interest" description="Disordered" evidence="4">
    <location>
        <begin position="2854"/>
        <end position="2883"/>
    </location>
</feature>
<evidence type="ECO:0000259" key="6">
    <source>
        <dbReference type="PROSITE" id="PS50994"/>
    </source>
</evidence>
<reference evidence="7 8" key="1">
    <citation type="submission" date="2022-01" db="EMBL/GenBank/DDBJ databases">
        <title>A chromosomal length assembly of Cordylochernes scorpioides.</title>
        <authorList>
            <person name="Zeh D."/>
            <person name="Zeh J."/>
        </authorList>
    </citation>
    <scope>NUCLEOTIDE SEQUENCE [LARGE SCALE GENOMIC DNA]</scope>
    <source>
        <strain evidence="7">IN4F17</strain>
        <tissue evidence="7">Whole Body</tissue>
    </source>
</reference>
<dbReference type="InterPro" id="IPR012337">
    <property type="entry name" value="RNaseH-like_sf"/>
</dbReference>
<dbReference type="Gene3D" id="3.10.10.10">
    <property type="entry name" value="HIV Type 1 Reverse Transcriptase, subunit A, domain 1"/>
    <property type="match status" value="1"/>
</dbReference>
<dbReference type="Pfam" id="PF18701">
    <property type="entry name" value="DUF5641"/>
    <property type="match status" value="2"/>
</dbReference>
<feature type="compositionally biased region" description="Basic and acidic residues" evidence="4">
    <location>
        <begin position="2513"/>
        <end position="2528"/>
    </location>
</feature>
<keyword evidence="3" id="KW-0175">Coiled coil</keyword>
<dbReference type="InterPro" id="IPR025476">
    <property type="entry name" value="Helitron_helicase-like"/>
</dbReference>
<comment type="cofactor">
    <cofactor evidence="2">
        <name>Mg(2+)</name>
        <dbReference type="ChEBI" id="CHEBI:18420"/>
    </cofactor>
</comment>
<keyword evidence="2" id="KW-0067">ATP-binding</keyword>
<feature type="domain" description="Integrase catalytic" evidence="6">
    <location>
        <begin position="2094"/>
        <end position="2280"/>
    </location>
</feature>
<keyword evidence="2" id="KW-0233">DNA recombination</keyword>
<dbReference type="InterPro" id="IPR049163">
    <property type="entry name" value="Pif1-like_2B_dom"/>
</dbReference>
<feature type="region of interest" description="Disordered" evidence="4">
    <location>
        <begin position="2415"/>
        <end position="2461"/>
    </location>
</feature>
<keyword evidence="2" id="KW-0378">Hydrolase</keyword>
<dbReference type="SUPFAM" id="SSF56672">
    <property type="entry name" value="DNA/RNA polymerases"/>
    <property type="match status" value="1"/>
</dbReference>
<dbReference type="PROSITE" id="PS50994">
    <property type="entry name" value="INTEGRASE"/>
    <property type="match status" value="3"/>
</dbReference>
<dbReference type="InterPro" id="IPR021109">
    <property type="entry name" value="Peptidase_aspartic_dom_sf"/>
</dbReference>
<dbReference type="Gene3D" id="3.40.50.300">
    <property type="entry name" value="P-loop containing nucleotide triphosphate hydrolases"/>
    <property type="match status" value="1"/>
</dbReference>
<name>A0ABY6KZH3_9ARAC</name>
<sequence>MEEYNHSTDIKAKEVKDKIDRLSNFLEETCTCEDVRLTYRNFNVFLNFLEAFGLHWFCGERENLGIFVQLFIGEENRQIIGDIRNFFFHRLVTTDSDIVDCDVLKHFVSDISFDTLFHGLLEFTRNAQTNLTDNIRGQYANIGSPFLPSGYETRIINGSQVLDILDFSDNINIIEEGKQRYFLQNQTFINLILGIQDVTSVLKRAKEDNTRILQPLLEKFVLLGFNDDPSHELVEECMFDLTVNFKEHTVGIPAIEEPDKNQAESSVKENNDALGVTSIHNTTCLMSNQEDSLLSTATIMVMNHQGKYQPCRALIDTASQATLITRDCLKKLNLEPSRTRVELAGIGGQILDRPNGVINLNFTSHFNMSRIFKTNALVVDKVTSYMPYLKFEEHQFDHLQGLQLADPQYQYTAPIDILLGADIAFSLFKGAIKYGHEGQPKAIKTLLGWLLFGEIKTFQKKSRNYQKLHTFNCTLNNWEPIFSLWEEELKTKPDPFEDDFNEIHFKTTHERETSGRYIVRLPFKDPSLLGESKPQAINCFLRMEQILKQQPQVYQDFMQEYLVLGHMNEVKGNGNDHKAFYLPHHPMIKEKSSTTKLQNMARIRANETPGETSQRLLEAKQSMAVSRANETQGETTERLLKARQYKSIRRAIETKGKATERLLKDRHNKAISRENETTEGTLQRLRLNRERASIILNNPDDKFKGYIIKGNSIIIEKNYLGGLTEICEHCYSKNFKLERPMDKKFNYCCQKGKLVHLHKPKYPVFLRNLLTENSKESKCFQKNIWKYNSTFAFASFGCAHSDINIPIGGPDIFKINGNIYHLTPKNIYPTEGNVPRYAQFYILDSQQALNICSANPANRNLDSNILRDISSFLTEHNILKKSYKMMIELEKEITKTEGIAPNLMLSIVENPFQDQRRYNAPRTNEIAAVFQNVDGEPPFNRDIRVYNKNSNETTNISILHQHLDAMTYPLLIPHAEAGWHSELKIPTTNRSVTQKMFYSNRFAIRDEFNQFLQSGKLVQIYAVDAYTKMEASRLHYFKTHQSKLRVDLYESLRKNYNHHHTEWNQIGNPIVLPSSFIGSSRNMQERYRDTMAIVRKYGKPDLFITMTCNPKWLEITENLNGSSVVNRPDIVSRVFNLKSKELIRDLIKNQIFGKVVAYVYTIEFQKRGLPHMHLLCILDDKSKPNNSELIDKIIWAEIPEENDPSGLNPYVLKHMIHGPCIGSDSCKFLCLDSRGKCKKEFPKYFLEETIANLNGYPKYQRRNTGKSFKIENKNISVDNRWVVPYSPFLLKKYDCHINVQVCTSIKSVKYIFKYILKGHDCANLEIQYNEIKTYLNSRYVCAPGSMYRIFGFDLYSKSHKIERLPVHLEDMHSLVFEEQDDILEVINRPNNKKSMLTAYFDLNINDPEARNYTYAQIPEHYIYNKKERKYHKRSRGGQKVIQWTLGHGKTCANYNLPVPFAQDEIVMEYNQEEERILGNAYISNLNSQQKKIFDIVINSVENNAENQRLFCVDGPAGTGKTFLFQTLMCFLRGAGKIVLPCASTGIAATLLKGGRTYHSLFKLPIPLNETSIANFDKDSNLKNEIISSSLIIWDEISMAIGYALTAIDRKLRDVMRDERPFGGKVILFGGDFRQNLPVIKHGHPAQIIESTVKRNPLWCHVKSEKLTLNMRTKDEVIFAEYLLKVGEGELLNDYNLPQHIIEVPRAMISSGDLNSEIFGEKLNFNSLKDNPDRAILCPTNEDTFQINNALLDKLGGTFHHYVSIDFIYIQSDNLEQDQLNYPVEFLNSITLSGMPQHKLNIKVGAIVILLKNVNTKRGLCNGTRMIVTELKTNLIYCEVLSGPAKNEIVYIPRIDCSSGELDYPVKMIRRQFPIRISFAMTINKSQGQTFNKSDVRRAKFTSLSKRTYPFITRYSSLNKLKRITGWIFRFFYNCRKLLKREKSGALSIEEIETSFNRIIQCAQQEDCYIDLKQLEAFQPLSGKSPLIKLNPFLDKGGLLRVGGRLNNALLSFDQKHPIILPKAHYITQLVIRHYHERLLHAGVQLTLSAIREKYWIPSGRCLVKQILFKCIKCARFRTKAVQQLMGNLPTSRTNWTRPFTKTGIDFAGPVIVKTSNLRNARCDKAYIALFICMFSKAIHIELVTNLTTEAFLAALRRFIGRRGRPAEINTDNATNFVGAYKDLRKLFNSNIHDFASSEEIKWNFIPPSSPHFGGLWEAGIKSVKYHLRRIVGKTKLTFEELTTVLTQIEACLNSRPLCPLTDDPEDLNALTAGHFLIGMPLTAVPSLVRESGSSLKGKWQLVEQIKTDFWKRWSCEYFSRLQNRPKWLKPVDNIKIGTLVLLKEDNLPPLKWRMGRINQVYPGEDGLVRVVSVKTADGVLRRAVAKKTLGIGSVRYPDAEPQRTIPMATTELTGEGIDSTRTTDDVPDGPSFVETYGKLEKDTGTKPGTGGRSAASSRSDRLRKRMELQMVKLRIEEEKGKLWVNSLQQRELELRRSLIDDSQCLSSDDDVPEDTKAENDEKYVAERETWPKEEPLLSQTTPVFRPAMQPGRCTNDPEPTSGASELAMALVEAFKQQSLNTERLMARQGSGGQLPVFSGNPLDWPVFIQHYRQSTKDCGYSPAQNMARLERAVQGDARRSVRALMIVPANSEVVIQVLEQRYGQPEYVVQALIEMAKKTPSPKEGRLSGILDYANAINNLVTTVKALDTPSHLQNPQLKKELVDKLPDVLRLQWGEYVLMRGGAGEVTLEDLSKWMNIKAAAVSMVTIPDFKKGRERDSGHHSVMTVVESGSPGKCAACNEAGHCIQNCHLFRSSDIDGRWRMVKEKKLCISCLRKGHGIKTRRQKKVCGAGGYERSHHPLLHSEKERPAATSSTDTRTPAEISGLLNGSSRSVILRVIMVQLYGKSRKEYAIFDECSSVTMMDADLANQLRLRGRTDPLRLKWTDGRMQEDFTSRRVSCEVGPVEDRHRFSLNNVRTVQNLCLPAQPFRYDELCEKWNHLNAVKIPDMGNIKPRLLIGQPHIRLTAAREIIEGTGDSPILTKTHLGWLVHGPTGNVSGNGEISFSTFVVSDEDFLHDLVKENFKIESIGVRGLLPRSKQDLLAELKMNELTRRVGDRWETGWDDEIPTELWKKWLKWIADLPRIAEIRIPRCYAHMYMNSRSVELHVMADASEAAMIAAAYLRTIGPDGVEVSLVMSRGKVTPLKSFSIPRLELQAALIASRMGNFIMKEMDIRLERVRYWSDSQTVLKWIRSESGRFQQFVGNRVGAIHELTDVKDWMWVSTKMNVADDATREGKTDLSSESRWWRGPEFLRSTTLPEFEMPIDESHSDLELKKEFLGVTVEVPAIPVPVIEHFSKYMVAVRATMQVMKFIGKMKYKRKGVKIPDNVALMEKAKRLLFRKSQWDSYPEEMAMLESGLPVLRNSKLFQLSPVLDDDGVLLMDSRLANVQMAKLRTPIILDPGHYLTKLIIRHYHVLALHQGQETVRNEIRQLFWIPNLRVAIRRCWSECPLCRIRRAKPSTPMMAALPGCRVEPQQRSFSIVGMDYFGPMEVSVGRRHEKRYGVLFTCMTTRAIHLEVAHSLTTDSCIMAIRRMICRRGLPLEIFSDNGTNLRGADKELQQALDDYDQEALTENMNSKGIKWNFIPPSAPHMGGSWERLDLDQKMLDHMMVADAEEDTLNCEIEEAEHYSDTFITLERKVRELIDSDNKSDVKSLGSSNGSLMAKSYKLPKIEIRKFDGELINWLPFWAQFEKIHEDTELHDADKFHYLVQSMQSNTRARELIESYPQTADNYAKAVQALKQRYGQKDLLVEIYVRELLKLMMANVKTPPDERRSVAKLYDKLETQLRSLESLGVDTKENTAWLFPMIESCLPEDVLVAWQRSPLNNCDESKNSNSNSSSRLNNLLDFLRREVEGEERRLLARRGFEGSSPKEKLRNKFKQSSSIPTAAGLFSAKEMGCLFCENNHQSKDCITAQSMPFKDKRAKIYEKRCCLKCLKPGHLAKACKRTVQCNICAKGHYVLLCPDLPCNRKEKTHVSEVVQSALANQQCTKDVTLMTLMVNIMGNNGYRRVRALLDPGSQKSYILESTALEVKLKPIGNVNIAHSLFGGTQTETKCHKVYTVALCSNLSELDTLREFEFLGQDIICGEIPRTPKGAWLNELKGSRIWLSDLGRDSPKIELLIGSDIYGSLLSGRVKQLENGLTAIETHLGWTICGPSPKKDEQTDYSSLVVISMHSRNMSVDYLWDLETIGIKDPRENLTKLEEDKIVHQHFLNTVHQLEDGRFCVGLPWLGNQEGIPSNRHIAERRLFNTTCKLRAKCIFSEYDRVFQEWLAEGVIEKVSPEDLNRNCHYLPHHPVVKANSNTTKIRPVFDASCKDKGNLSLNDCLASGPNVIEQIPAILLKFREKAIGVIADIRKAFLQIEVKEEDRDYLRFLWWKNNHQIQIFRHKRVVFGVTCSPYLLGAVILHHLKGVSSEFGALPQKLMECLYIDNCVTSVDTEAELVDLVEKSTEIFAKAKMDLRMWQFGPIHRVKEVYSRLPPSVDIERSEEASVLGMKWNLLEDTLNVTPKFGVIINSLSKRDLLSHTQQIFDPIGFLAPVLLPAKLLIQQAWTVKTDWDEPLPTTIQENFMKWYSELDTLADIKIPRRVGHGIRAHWSIHIFCDASQSAYAAAAFLRCPENKGVSVQLLMAKSRLGPLKKTTIPRMELLACMLGVRLSRYITESLNLAAEPVYYWTDSTTALSWIKTNRQWGTFVNNRVKEICNTSGPNKWFYVPGSLNPADLPSRGCSVLQLKRTRWWEGPEWLNQPQDHWPKQLFHSDRTLVNLEIDRQVLVTTHARTEVMPWFERFSNFTKIVRINAWIRRFIRNTQKLSPSGMHSLQLSELEDAEKGIWKTVQQQVFSSRGDSINGLIIRDDFGLIRIKSKLIERDDEYSFRYPILLPTKHHVVTCLIREFHLRHCHAGVQILSAKLRENYWILNSRRSIRSVVSQCAKCRRFSSKPVKTSPIHLPLDRVRDATAFEILGVDLDGPLYLKNKTKAWIVLFTCAVFRAIHLELVTSLSTEAFIQALRRFIARRGRPTVIYSDNGTNFVGANNALKALNWKKIVLDQNLHKISWKFIPPTAAWWGGWWERLIRSIKDLLVRILGHSSVYYEEMSTILCDAEATINSPPLTYIHEDFDSLIPLSPSMFLHDSKYVGVPDLDKLDSKKFQDRYRHCQRLREALRSRFRSEYLGQLVQKANERTPKLSVGDVVIVKVEDKRRLHWPMARIVELFPGRDGHSRVAKVRTKLGTLIRPVQKLYPLEVSSGDPILRSKGDTTIEEAHSEAKRTRCGRV</sequence>
<dbReference type="CDD" id="cd00303">
    <property type="entry name" value="retropepsin_like"/>
    <property type="match status" value="1"/>
</dbReference>
<dbReference type="PROSITE" id="PS50158">
    <property type="entry name" value="ZF_CCHC"/>
    <property type="match status" value="1"/>
</dbReference>
<dbReference type="EMBL" id="CP092872">
    <property type="protein sequence ID" value="UYV73093.1"/>
    <property type="molecule type" value="Genomic_DNA"/>
</dbReference>
<dbReference type="InterPro" id="IPR001878">
    <property type="entry name" value="Znf_CCHC"/>
</dbReference>
<dbReference type="Proteomes" id="UP001235939">
    <property type="component" value="Chromosome 10"/>
</dbReference>
<dbReference type="SMART" id="SM00343">
    <property type="entry name" value="ZnF_C2HC"/>
    <property type="match status" value="2"/>
</dbReference>
<dbReference type="Pfam" id="PF00078">
    <property type="entry name" value="RVT_1"/>
    <property type="match status" value="1"/>
</dbReference>
<organism evidence="7 8">
    <name type="scientific">Cordylochernes scorpioides</name>
    <dbReference type="NCBI Taxonomy" id="51811"/>
    <lineage>
        <taxon>Eukaryota</taxon>
        <taxon>Metazoa</taxon>
        <taxon>Ecdysozoa</taxon>
        <taxon>Arthropoda</taxon>
        <taxon>Chelicerata</taxon>
        <taxon>Arachnida</taxon>
        <taxon>Pseudoscorpiones</taxon>
        <taxon>Cheliferoidea</taxon>
        <taxon>Chernetidae</taxon>
        <taxon>Cordylochernes</taxon>
    </lineage>
</organism>
<dbReference type="SUPFAM" id="SSF53098">
    <property type="entry name" value="Ribonuclease H-like"/>
    <property type="match status" value="3"/>
</dbReference>
<dbReference type="InterPro" id="IPR040676">
    <property type="entry name" value="DUF5641"/>
</dbReference>
<dbReference type="InterPro" id="IPR041588">
    <property type="entry name" value="Integrase_H2C2"/>
</dbReference>
<dbReference type="InterPro" id="IPR005312">
    <property type="entry name" value="DUF1759"/>
</dbReference>
<comment type="catalytic activity">
    <reaction evidence="2">
        <text>ATP + H2O = ADP + phosphate + H(+)</text>
        <dbReference type="Rhea" id="RHEA:13065"/>
        <dbReference type="ChEBI" id="CHEBI:15377"/>
        <dbReference type="ChEBI" id="CHEBI:15378"/>
        <dbReference type="ChEBI" id="CHEBI:30616"/>
        <dbReference type="ChEBI" id="CHEBI:43474"/>
        <dbReference type="ChEBI" id="CHEBI:456216"/>
        <dbReference type="EC" id="5.6.2.3"/>
    </reaction>
</comment>
<dbReference type="Gene3D" id="3.30.70.270">
    <property type="match status" value="1"/>
</dbReference>
<dbReference type="InterPro" id="IPR027417">
    <property type="entry name" value="P-loop_NTPase"/>
</dbReference>
<feature type="domain" description="Integrase catalytic" evidence="6">
    <location>
        <begin position="3525"/>
        <end position="3660"/>
    </location>
</feature>
<evidence type="ECO:0000256" key="1">
    <source>
        <dbReference type="PROSITE-ProRule" id="PRU00047"/>
    </source>
</evidence>
<dbReference type="InterPro" id="IPR000477">
    <property type="entry name" value="RT_dom"/>
</dbReference>